<feature type="region of interest" description="Disordered" evidence="2">
    <location>
        <begin position="262"/>
        <end position="284"/>
    </location>
</feature>
<reference evidence="4" key="1">
    <citation type="submission" date="2018-07" db="EMBL/GenBank/DDBJ databases">
        <authorList>
            <consortium name="GenomeTrakr network: Whole genome sequencing for foodborne pathogen traceback"/>
        </authorList>
    </citation>
    <scope>NUCLEOTIDE SEQUENCE [LARGE SCALE GENOMIC DNA]</scope>
    <source>
        <strain evidence="4">CFSAN048114</strain>
        <strain evidence="3">FLUFL-367</strain>
    </source>
</reference>
<dbReference type="PANTHER" id="PTHR13806:SF46">
    <property type="entry name" value="FLOTILLIN-1-RELATED"/>
    <property type="match status" value="1"/>
</dbReference>
<dbReference type="AlphaFoldDB" id="A0A3V9C662"/>
<evidence type="ECO:0000256" key="2">
    <source>
        <dbReference type="SAM" id="MobiDB-lite"/>
    </source>
</evidence>
<comment type="caution">
    <text evidence="4">The sequence shown here is derived from an EMBL/GenBank/DDBJ whole genome shotgun (WGS) entry which is preliminary data.</text>
</comment>
<dbReference type="EMBL" id="RSUV01000022">
    <property type="protein sequence ID" value="MIV46330.1"/>
    <property type="molecule type" value="Genomic_DNA"/>
</dbReference>
<dbReference type="GO" id="GO:0005886">
    <property type="term" value="C:plasma membrane"/>
    <property type="evidence" value="ECO:0007669"/>
    <property type="project" value="TreeGrafter"/>
</dbReference>
<feature type="coiled-coil region" evidence="1">
    <location>
        <begin position="82"/>
        <end position="109"/>
    </location>
</feature>
<evidence type="ECO:0008006" key="5">
    <source>
        <dbReference type="Google" id="ProtNLM"/>
    </source>
</evidence>
<feature type="compositionally biased region" description="Basic and acidic residues" evidence="2">
    <location>
        <begin position="274"/>
        <end position="284"/>
    </location>
</feature>
<gene>
    <name evidence="4" type="ORF">A7E06_23215</name>
    <name evidence="3" type="ORF">NL99_13615</name>
</gene>
<dbReference type="Proteomes" id="UP000839834">
    <property type="component" value="Unassembled WGS sequence"/>
</dbReference>
<name>A0A3V9C662_SALER</name>
<evidence type="ECO:0000313" key="4">
    <source>
        <dbReference type="EMBL" id="MIV46330.1"/>
    </source>
</evidence>
<accession>A0A3V9C662</accession>
<keyword evidence="1" id="KW-0175">Coiled coil</keyword>
<evidence type="ECO:0000256" key="1">
    <source>
        <dbReference type="SAM" id="Coils"/>
    </source>
</evidence>
<dbReference type="PANTHER" id="PTHR13806">
    <property type="entry name" value="FLOTILLIN-RELATED"/>
    <property type="match status" value="1"/>
</dbReference>
<dbReference type="GO" id="GO:0072659">
    <property type="term" value="P:protein localization to plasma membrane"/>
    <property type="evidence" value="ECO:0007669"/>
    <property type="project" value="TreeGrafter"/>
</dbReference>
<dbReference type="InterPro" id="IPR027705">
    <property type="entry name" value="Flotillin_fam"/>
</dbReference>
<dbReference type="EMBL" id="AAACVH010000019">
    <property type="protein sequence ID" value="EAA8666021.1"/>
    <property type="molecule type" value="Genomic_DNA"/>
</dbReference>
<dbReference type="GO" id="GO:0002020">
    <property type="term" value="F:protease binding"/>
    <property type="evidence" value="ECO:0007669"/>
    <property type="project" value="TreeGrafter"/>
</dbReference>
<protein>
    <recommendedName>
        <fullName evidence="5">Flotillin C-terminal domain-containing protein</fullName>
    </recommendedName>
</protein>
<sequence length="284" mass="31185">MIFAKSNGLTTFSLFVSRKSAHHCSINRRSSRCSALWIAAVKRDAEIAEATKEKDLKVAVFRKEQETAKADADQACQIQEAIAQQKAVEEQMKVELVRKEREIDLKEKEILVSQKQYDADVKKKADADKYAVEQAAEAEKVKQMRLAEASQYTTESQAKGAAEAEVIRLRGLAEAEARERQAEAFEKFGQAAVLDIVAKMLPELAGKVAAPLASIDKLTVVDSGNGSGALQFSQYVTQLMATVPEMLKNVSGIDVTQLVRGLTEKQDGAPAKPENAEDKDKKEV</sequence>
<proteinExistence type="predicted"/>
<evidence type="ECO:0000313" key="3">
    <source>
        <dbReference type="EMBL" id="EAA8666021.1"/>
    </source>
</evidence>
<dbReference type="Proteomes" id="UP000839530">
    <property type="component" value="Unassembled WGS sequence"/>
</dbReference>
<organism evidence="4">
    <name type="scientific">Salmonella enterica</name>
    <name type="common">Salmonella choleraesuis</name>
    <dbReference type="NCBI Taxonomy" id="28901"/>
    <lineage>
        <taxon>Bacteria</taxon>
        <taxon>Pseudomonadati</taxon>
        <taxon>Pseudomonadota</taxon>
        <taxon>Gammaproteobacteria</taxon>
        <taxon>Enterobacterales</taxon>
        <taxon>Enterobacteriaceae</taxon>
        <taxon>Salmonella</taxon>
    </lineage>
</organism>